<dbReference type="OrthoDB" id="5678870at2"/>
<keyword evidence="4" id="KW-1185">Reference proteome</keyword>
<dbReference type="SUPFAM" id="SSF50199">
    <property type="entry name" value="Staphylococcal nuclease"/>
    <property type="match status" value="1"/>
</dbReference>
<feature type="domain" description="TNase-like" evidence="2">
    <location>
        <begin position="112"/>
        <end position="247"/>
    </location>
</feature>
<dbReference type="InterPro" id="IPR035437">
    <property type="entry name" value="SNase_OB-fold_sf"/>
</dbReference>
<proteinExistence type="predicted"/>
<dbReference type="RefSeq" id="WP_119496617.1">
    <property type="nucleotide sequence ID" value="NZ_NRJH01000016.1"/>
</dbReference>
<sequence length="261" mass="29432">MSDYKQTPQREDNAAQERWRRNRRKLFLFPLLFLIFAGVVYYYDQQQLQAPTSDAAVKQPMLAQEPEQAPPEVQIQEQDFSQVPRIEIPGLGNVGYQTQYIAIVPNINFAQTLPACTNVQVQTASSFTCLFAGNKRITVNLLGLYAPALTNAQGQEATYGKQAQEQLKKIISLGGDNSTVYLQIHQADNQAYQATAYNVLGANIAYTMLFNGYAFVDLKVNIQQYWGEQYALAAIDAQNNRLGMWEQKNWINALPPVDPQQ</sequence>
<evidence type="ECO:0000256" key="1">
    <source>
        <dbReference type="SAM" id="Phobius"/>
    </source>
</evidence>
<dbReference type="AlphaFoldDB" id="A0A3A1Y523"/>
<organism evidence="3 4">
    <name type="scientific">Psittacicella melopsittaci</name>
    <dbReference type="NCBI Taxonomy" id="2028576"/>
    <lineage>
        <taxon>Bacteria</taxon>
        <taxon>Pseudomonadati</taxon>
        <taxon>Pseudomonadota</taxon>
        <taxon>Gammaproteobacteria</taxon>
        <taxon>Pasteurellales</taxon>
        <taxon>Psittacicellaceae</taxon>
        <taxon>Psittacicella</taxon>
    </lineage>
</organism>
<name>A0A3A1Y523_9GAMM</name>
<feature type="transmembrane region" description="Helical" evidence="1">
    <location>
        <begin position="26"/>
        <end position="43"/>
    </location>
</feature>
<keyword evidence="1" id="KW-0472">Membrane</keyword>
<dbReference type="Gene3D" id="2.40.50.90">
    <property type="match status" value="1"/>
</dbReference>
<dbReference type="Pfam" id="PF00565">
    <property type="entry name" value="SNase"/>
    <property type="match status" value="1"/>
</dbReference>
<keyword evidence="1" id="KW-1133">Transmembrane helix</keyword>
<protein>
    <recommendedName>
        <fullName evidence="2">TNase-like domain-containing protein</fullName>
    </recommendedName>
</protein>
<gene>
    <name evidence="3" type="ORF">CJP74_02045</name>
</gene>
<keyword evidence="1" id="KW-0812">Transmembrane</keyword>
<dbReference type="Proteomes" id="UP000266258">
    <property type="component" value="Unassembled WGS sequence"/>
</dbReference>
<comment type="caution">
    <text evidence="3">The sequence shown here is derived from an EMBL/GenBank/DDBJ whole genome shotgun (WGS) entry which is preliminary data.</text>
</comment>
<dbReference type="EMBL" id="NRJH01000016">
    <property type="protein sequence ID" value="RIY33392.1"/>
    <property type="molecule type" value="Genomic_DNA"/>
</dbReference>
<accession>A0A3A1Y523</accession>
<evidence type="ECO:0000313" key="4">
    <source>
        <dbReference type="Proteomes" id="UP000266258"/>
    </source>
</evidence>
<dbReference type="InterPro" id="IPR016071">
    <property type="entry name" value="Staphylococal_nuclease_OB-fold"/>
</dbReference>
<evidence type="ECO:0000313" key="3">
    <source>
        <dbReference type="EMBL" id="RIY33392.1"/>
    </source>
</evidence>
<reference evidence="3 4" key="1">
    <citation type="submission" date="2017-08" db="EMBL/GenBank/DDBJ databases">
        <title>Reclassification of Bisgaard taxon 37 and 44.</title>
        <authorList>
            <person name="Christensen H."/>
        </authorList>
    </citation>
    <scope>NUCLEOTIDE SEQUENCE [LARGE SCALE GENOMIC DNA]</scope>
    <source>
        <strain evidence="3 4">B96_4</strain>
    </source>
</reference>
<evidence type="ECO:0000259" key="2">
    <source>
        <dbReference type="SMART" id="SM00318"/>
    </source>
</evidence>
<dbReference type="SMART" id="SM00318">
    <property type="entry name" value="SNc"/>
    <property type="match status" value="1"/>
</dbReference>